<dbReference type="EMBL" id="MN906689">
    <property type="protein sequence ID" value="QHG11442.1"/>
    <property type="molecule type" value="mRNA"/>
</dbReference>
<dbReference type="CDD" id="cd00167">
    <property type="entry name" value="SANT"/>
    <property type="match status" value="2"/>
</dbReference>
<reference evidence="10" key="1">
    <citation type="journal article" date="2020" name="PeerJ">
        <title>The R2R3-MYB transcription factor family in Taxus chinensis: Identification, characterization, expression profiling and posttranscriptional regulation analysis.</title>
        <authorList>
            <person name="Hu X."/>
            <person name="Zhang L."/>
            <person name="Shao F."/>
            <person name="Qiu D."/>
            <person name="Wilson I.W."/>
        </authorList>
    </citation>
    <scope>NUCLEOTIDE SEQUENCE</scope>
</reference>
<evidence type="ECO:0000259" key="9">
    <source>
        <dbReference type="PROSITE" id="PS51294"/>
    </source>
</evidence>
<dbReference type="InterPro" id="IPR001005">
    <property type="entry name" value="SANT/Myb"/>
</dbReference>
<evidence type="ECO:0000256" key="4">
    <source>
        <dbReference type="ARBA" id="ARBA00023125"/>
    </source>
</evidence>
<feature type="domain" description="HTH myb-type" evidence="9">
    <location>
        <begin position="9"/>
        <end position="61"/>
    </location>
</feature>
<dbReference type="AlphaFoldDB" id="A0A6B9QR18"/>
<dbReference type="InterPro" id="IPR015495">
    <property type="entry name" value="Myb_TF_plants"/>
</dbReference>
<dbReference type="FunFam" id="1.10.10.60:FF:000069">
    <property type="entry name" value="MYB transcription factor"/>
    <property type="match status" value="1"/>
</dbReference>
<evidence type="ECO:0000256" key="5">
    <source>
        <dbReference type="ARBA" id="ARBA00023163"/>
    </source>
</evidence>
<evidence type="ECO:0000256" key="3">
    <source>
        <dbReference type="ARBA" id="ARBA00023015"/>
    </source>
</evidence>
<keyword evidence="2" id="KW-0677">Repeat</keyword>
<organism evidence="10">
    <name type="scientific">Taxus chinensis</name>
    <name type="common">Chinese yew</name>
    <name type="synonym">Taxus wallichiana var. chinensis</name>
    <dbReference type="NCBI Taxonomy" id="29808"/>
    <lineage>
        <taxon>Eukaryota</taxon>
        <taxon>Viridiplantae</taxon>
        <taxon>Streptophyta</taxon>
        <taxon>Embryophyta</taxon>
        <taxon>Tracheophyta</taxon>
        <taxon>Spermatophyta</taxon>
        <taxon>Pinopsida</taxon>
        <taxon>Pinidae</taxon>
        <taxon>Conifers II</taxon>
        <taxon>Cupressales</taxon>
        <taxon>Taxaceae</taxon>
        <taxon>Taxus</taxon>
    </lineage>
</organism>
<dbReference type="InterPro" id="IPR017930">
    <property type="entry name" value="Myb_dom"/>
</dbReference>
<evidence type="ECO:0000256" key="6">
    <source>
        <dbReference type="ARBA" id="ARBA00023242"/>
    </source>
</evidence>
<feature type="region of interest" description="Disordered" evidence="7">
    <location>
        <begin position="160"/>
        <end position="187"/>
    </location>
</feature>
<keyword evidence="5" id="KW-0804">Transcription</keyword>
<dbReference type="Pfam" id="PF00249">
    <property type="entry name" value="Myb_DNA-binding"/>
    <property type="match status" value="2"/>
</dbReference>
<evidence type="ECO:0000256" key="1">
    <source>
        <dbReference type="ARBA" id="ARBA00004123"/>
    </source>
</evidence>
<feature type="domain" description="Myb-like" evidence="8">
    <location>
        <begin position="9"/>
        <end position="61"/>
    </location>
</feature>
<dbReference type="PROSITE" id="PS51294">
    <property type="entry name" value="HTH_MYB"/>
    <property type="match status" value="2"/>
</dbReference>
<sequence length="273" mass="30987">MGRRPCCDKVGLKKGPWTAEEDKKLVNFIANNGHCCWRLLPKLAGLLRCGKSCRLRWTNYLRPDLKRGVLSPSDEKLIIDLHARMGNRWSKIASHLPGRTDNEIKNYWNTYIKKKLMRMGIDPVTHLPLSESPQLSQQDNNSAGAKDFCVDQAETQKQILHEKSSEITISNSAPQQEEPDQSNSFSSAEIPCKMEESQSIQSWWEYSDIAAADYFENSEYGITWFDPESNMGSVFESPGLIPPSSDFYNTHLFLQDNINSFPPWEIQPAGSGL</sequence>
<dbReference type="GO" id="GO:0046394">
    <property type="term" value="P:carboxylic acid biosynthetic process"/>
    <property type="evidence" value="ECO:0007669"/>
    <property type="project" value="UniProtKB-ARBA"/>
</dbReference>
<dbReference type="SUPFAM" id="SSF46689">
    <property type="entry name" value="Homeodomain-like"/>
    <property type="match status" value="1"/>
</dbReference>
<dbReference type="GO" id="GO:0005634">
    <property type="term" value="C:nucleus"/>
    <property type="evidence" value="ECO:0007669"/>
    <property type="project" value="UniProtKB-SubCell"/>
</dbReference>
<dbReference type="SMART" id="SM00717">
    <property type="entry name" value="SANT"/>
    <property type="match status" value="2"/>
</dbReference>
<proteinExistence type="evidence at transcript level"/>
<evidence type="ECO:0000256" key="2">
    <source>
        <dbReference type="ARBA" id="ARBA00022737"/>
    </source>
</evidence>
<dbReference type="Gene3D" id="1.10.10.60">
    <property type="entry name" value="Homeodomain-like"/>
    <property type="match status" value="2"/>
</dbReference>
<evidence type="ECO:0000259" key="8">
    <source>
        <dbReference type="PROSITE" id="PS50090"/>
    </source>
</evidence>
<protein>
    <submittedName>
        <fullName evidence="10">R2R3-MYB transcription factor 14</fullName>
    </submittedName>
</protein>
<comment type="subcellular location">
    <subcellularLocation>
        <location evidence="1">Nucleus</location>
    </subcellularLocation>
</comment>
<dbReference type="FunFam" id="1.10.10.60:FF:000394">
    <property type="entry name" value="MYB transcription factor"/>
    <property type="match status" value="1"/>
</dbReference>
<dbReference type="InterPro" id="IPR009057">
    <property type="entry name" value="Homeodomain-like_sf"/>
</dbReference>
<keyword evidence="3" id="KW-0805">Transcription regulation</keyword>
<name>A0A6B9QR18_TAXCH</name>
<feature type="compositionally biased region" description="Polar residues" evidence="7">
    <location>
        <begin position="166"/>
        <end position="187"/>
    </location>
</feature>
<dbReference type="PROSITE" id="PS50090">
    <property type="entry name" value="MYB_LIKE"/>
    <property type="match status" value="2"/>
</dbReference>
<evidence type="ECO:0000256" key="7">
    <source>
        <dbReference type="SAM" id="MobiDB-lite"/>
    </source>
</evidence>
<dbReference type="PANTHER" id="PTHR47994">
    <property type="entry name" value="F14D16.11-RELATED"/>
    <property type="match status" value="1"/>
</dbReference>
<dbReference type="GO" id="GO:0000976">
    <property type="term" value="F:transcription cis-regulatory region binding"/>
    <property type="evidence" value="ECO:0007669"/>
    <property type="project" value="UniProtKB-ARBA"/>
</dbReference>
<keyword evidence="6" id="KW-0539">Nucleus</keyword>
<keyword evidence="4" id="KW-0238">DNA-binding</keyword>
<dbReference type="PANTHER" id="PTHR47994:SF5">
    <property type="entry name" value="F14D16.11-RELATED"/>
    <property type="match status" value="1"/>
</dbReference>
<dbReference type="GO" id="GO:0006355">
    <property type="term" value="P:regulation of DNA-templated transcription"/>
    <property type="evidence" value="ECO:0007669"/>
    <property type="project" value="UniProtKB-ARBA"/>
</dbReference>
<evidence type="ECO:0000313" key="10">
    <source>
        <dbReference type="EMBL" id="QHG11442.1"/>
    </source>
</evidence>
<accession>A0A6B9QR18</accession>
<feature type="domain" description="Myb-like" evidence="8">
    <location>
        <begin position="62"/>
        <end position="112"/>
    </location>
</feature>
<feature type="domain" description="HTH myb-type" evidence="9">
    <location>
        <begin position="62"/>
        <end position="116"/>
    </location>
</feature>